<dbReference type="AlphaFoldDB" id="A0A835T3W6"/>
<sequence>MRERTLALLVLLLVAAALLVDAGEKIAPGLPGTSPAKKQLKRSNAKRWETIHDVVRAEIKSATRRFLEERARALVLPIEVDLLLIGFDGDGGYGYQVDKAALEELLGTATEDNTICPTVWETGETAAVCFSINYLTLDNTKVHAAMERIETALKHNMEWVGDRSQDWPDGSKEVQVYEVEASGEVEATVWDLLDEAYGGKQPEVNRDQHNQIVIINPSKMRMKASLPPAPYASSHPDTGNTAAHTASSPDNAGMDFIGEWKKGAVNSSHVVEQEAGYLYRYRYNGLGSGAAFVGQYNFVLIDIAAGPVSYGPLASPSGAVAPTGMPRLMPMLLRMTRELEVHNQPGTLRAHMLEEAAKGQSAVFAGQLASTIASATRQLFASDMVLAGAESLGGGAMGGGAPRRVAVPIVVFQDHVRDLEDEEGGRRAVDLDMVQLALDELLPPDIPGAVSISRHMLHHHKQLAAALVKARHSRSDAVLAEPPDVGLHRSQTVALDSAVFLRELRLLAAEDDILAGLVDHIGEDYRDSLHYQDDPAEFMARRRHETKVLPVFVFSLERSPEQMMFDNHGLVAAGTDVVAALQLLGNPVLDEYSRGRIYSGHMHEGHHLLLDAGDSPTRSIIAGLATALGGVVPPHQRYCTAEHAIVEDWRWAVGAVPWGPYSNYTALSSIFASTARRNLLVSRIEQPLRRLIATMDRVDAFIAAHLQGPFAALKVSRSNFVERSFHDMMPHHRLLDDLARQHYSYRNATQPLSASARHLLSTVGNIATDAVKRATAKAGGGGGSGGGASPSPAAHPTDGHLHEADHEREHAEQVEEKHYLAGDHVDDDDNYLHAHTPPPEGVEVLDHKAAAAGGEAPDADLFKSQDVLSPNVAARLQMSLEDIGNKLESISYLMYSRNWADLDDSLPVLATAVEAFAAAVERDLRHGEEVVACCDVRHVPRGAGTWFVVGLLVLVLGVFFIAAFAVIRSQRLYNPRMGRTLSRGRSMSGSLPTWAGPGSPPGGLPR</sequence>
<dbReference type="Pfam" id="PF25483">
    <property type="entry name" value="DUF7906"/>
    <property type="match status" value="1"/>
</dbReference>
<evidence type="ECO:0000313" key="5">
    <source>
        <dbReference type="EMBL" id="KAG2433384.1"/>
    </source>
</evidence>
<dbReference type="Proteomes" id="UP000650467">
    <property type="component" value="Unassembled WGS sequence"/>
</dbReference>
<evidence type="ECO:0000259" key="4">
    <source>
        <dbReference type="Pfam" id="PF25483"/>
    </source>
</evidence>
<keyword evidence="2" id="KW-0812">Transmembrane</keyword>
<feature type="compositionally biased region" description="Gly residues" evidence="1">
    <location>
        <begin position="778"/>
        <end position="788"/>
    </location>
</feature>
<dbReference type="PANTHER" id="PTHR31515:SF0">
    <property type="entry name" value="TRANSMEMBRANE PROTEIN"/>
    <property type="match status" value="1"/>
</dbReference>
<dbReference type="EMBL" id="JAEHOC010000019">
    <property type="protein sequence ID" value="KAG2433384.1"/>
    <property type="molecule type" value="Genomic_DNA"/>
</dbReference>
<keyword evidence="6" id="KW-1185">Reference proteome</keyword>
<feature type="transmembrane region" description="Helical" evidence="2">
    <location>
        <begin position="943"/>
        <end position="967"/>
    </location>
</feature>
<feature type="compositionally biased region" description="Basic and acidic residues" evidence="1">
    <location>
        <begin position="797"/>
        <end position="815"/>
    </location>
</feature>
<gene>
    <name evidence="5" type="ORF">HXX76_008444</name>
</gene>
<keyword evidence="2" id="KW-1133">Transmembrane helix</keyword>
<evidence type="ECO:0000256" key="3">
    <source>
        <dbReference type="SAM" id="SignalP"/>
    </source>
</evidence>
<feature type="chain" id="PRO_5032915780" description="DUF7906 domain-containing protein" evidence="3">
    <location>
        <begin position="23"/>
        <end position="1006"/>
    </location>
</feature>
<feature type="region of interest" description="Disordered" evidence="1">
    <location>
        <begin position="775"/>
        <end position="815"/>
    </location>
</feature>
<feature type="signal peptide" evidence="3">
    <location>
        <begin position="1"/>
        <end position="22"/>
    </location>
</feature>
<evidence type="ECO:0000313" key="6">
    <source>
        <dbReference type="Proteomes" id="UP000650467"/>
    </source>
</evidence>
<proteinExistence type="predicted"/>
<comment type="caution">
    <text evidence="5">The sequence shown here is derived from an EMBL/GenBank/DDBJ whole genome shotgun (WGS) entry which is preliminary data.</text>
</comment>
<feature type="compositionally biased region" description="Polar residues" evidence="1">
    <location>
        <begin position="235"/>
        <end position="250"/>
    </location>
</feature>
<protein>
    <recommendedName>
        <fullName evidence="4">DUF7906 domain-containing protein</fullName>
    </recommendedName>
</protein>
<dbReference type="OrthoDB" id="18451at2759"/>
<dbReference type="InterPro" id="IPR057228">
    <property type="entry name" value="DUF7906"/>
</dbReference>
<evidence type="ECO:0000256" key="1">
    <source>
        <dbReference type="SAM" id="MobiDB-lite"/>
    </source>
</evidence>
<reference evidence="5" key="1">
    <citation type="journal article" date="2020" name="bioRxiv">
        <title>Comparative genomics of Chlamydomonas.</title>
        <authorList>
            <person name="Craig R.J."/>
            <person name="Hasan A.R."/>
            <person name="Ness R.W."/>
            <person name="Keightley P.D."/>
        </authorList>
    </citation>
    <scope>NUCLEOTIDE SEQUENCE</scope>
    <source>
        <strain evidence="5">SAG 7.73</strain>
    </source>
</reference>
<keyword evidence="2" id="KW-0472">Membrane</keyword>
<keyword evidence="3" id="KW-0732">Signal</keyword>
<feature type="region of interest" description="Disordered" evidence="1">
    <location>
        <begin position="983"/>
        <end position="1006"/>
    </location>
</feature>
<accession>A0A835T3W6</accession>
<name>A0A835T3W6_CHLIN</name>
<evidence type="ECO:0000256" key="2">
    <source>
        <dbReference type="SAM" id="Phobius"/>
    </source>
</evidence>
<dbReference type="PANTHER" id="PTHR31515">
    <property type="entry name" value="TRANSMEMBRANE PROTEIN-RELATED"/>
    <property type="match status" value="1"/>
</dbReference>
<feature type="domain" description="DUF7906" evidence="4">
    <location>
        <begin position="77"/>
        <end position="380"/>
    </location>
</feature>
<organism evidence="5 6">
    <name type="scientific">Chlamydomonas incerta</name>
    <dbReference type="NCBI Taxonomy" id="51695"/>
    <lineage>
        <taxon>Eukaryota</taxon>
        <taxon>Viridiplantae</taxon>
        <taxon>Chlorophyta</taxon>
        <taxon>core chlorophytes</taxon>
        <taxon>Chlorophyceae</taxon>
        <taxon>CS clade</taxon>
        <taxon>Chlamydomonadales</taxon>
        <taxon>Chlamydomonadaceae</taxon>
        <taxon>Chlamydomonas</taxon>
    </lineage>
</organism>
<feature type="region of interest" description="Disordered" evidence="1">
    <location>
        <begin position="225"/>
        <end position="250"/>
    </location>
</feature>